<dbReference type="Proteomes" id="UP000019113">
    <property type="component" value="Unassembled WGS sequence"/>
</dbReference>
<protein>
    <submittedName>
        <fullName evidence="1">Uncharacterized protein</fullName>
    </submittedName>
</protein>
<organism evidence="1 2">
    <name type="scientific">Halomonas huangheensis</name>
    <dbReference type="NCBI Taxonomy" id="1178482"/>
    <lineage>
        <taxon>Bacteria</taxon>
        <taxon>Pseudomonadati</taxon>
        <taxon>Pseudomonadota</taxon>
        <taxon>Gammaproteobacteria</taxon>
        <taxon>Oceanospirillales</taxon>
        <taxon>Halomonadaceae</taxon>
        <taxon>Halomonas</taxon>
    </lineage>
</organism>
<dbReference type="AlphaFoldDB" id="W1NAT3"/>
<gene>
    <name evidence="1" type="ORF">BJB45_08720</name>
</gene>
<name>W1NAT3_9GAMM</name>
<reference evidence="1 2" key="1">
    <citation type="submission" date="2013-08" db="EMBL/GenBank/DDBJ databases">
        <title>draft genome of Halomonas huanghegensis, strain BJGMM-B45T.</title>
        <authorList>
            <person name="Miao C."/>
            <person name="Wan Y."/>
            <person name="Jin W."/>
        </authorList>
    </citation>
    <scope>NUCLEOTIDE SEQUENCE [LARGE SCALE GENOMIC DNA]</scope>
    <source>
        <strain evidence="1 2">BJGMM-B45</strain>
    </source>
</reference>
<proteinExistence type="predicted"/>
<dbReference type="EMBL" id="AVBC01000019">
    <property type="protein sequence ID" value="ERL52035.1"/>
    <property type="molecule type" value="Genomic_DNA"/>
</dbReference>
<accession>W1NAT3</accession>
<evidence type="ECO:0000313" key="2">
    <source>
        <dbReference type="Proteomes" id="UP000019113"/>
    </source>
</evidence>
<comment type="caution">
    <text evidence="1">The sequence shown here is derived from an EMBL/GenBank/DDBJ whole genome shotgun (WGS) entry which is preliminary data.</text>
</comment>
<sequence length="44" mass="5126">MYGTPEARRFEIVLDALGQQDTENWAWRFLRARWVCAIWGAGIA</sequence>
<evidence type="ECO:0000313" key="1">
    <source>
        <dbReference type="EMBL" id="ERL52035.1"/>
    </source>
</evidence>
<keyword evidence="2" id="KW-1185">Reference proteome</keyword>